<keyword evidence="5" id="KW-0269">Exonuclease</keyword>
<evidence type="ECO:0000256" key="6">
    <source>
        <dbReference type="ARBA" id="ARBA00023242"/>
    </source>
</evidence>
<dbReference type="PANTHER" id="PTHR12801:SF115">
    <property type="entry name" value="FI18136P1-RELATED"/>
    <property type="match status" value="1"/>
</dbReference>
<dbReference type="GO" id="GO:0003676">
    <property type="term" value="F:nucleic acid binding"/>
    <property type="evidence" value="ECO:0007669"/>
    <property type="project" value="InterPro"/>
</dbReference>
<keyword evidence="9" id="KW-1185">Reference proteome</keyword>
<dbReference type="AlphaFoldDB" id="A0A067BSG5"/>
<gene>
    <name evidence="8" type="ORF">SPRG_15089</name>
</gene>
<dbReference type="InterPro" id="IPR012337">
    <property type="entry name" value="RNaseH-like_sf"/>
</dbReference>
<dbReference type="PANTHER" id="PTHR12801">
    <property type="entry name" value="RNA EXONUCLEASE REXO1 / RECO3 FAMILY MEMBER-RELATED"/>
    <property type="match status" value="1"/>
</dbReference>
<dbReference type="OrthoDB" id="206335at2759"/>
<feature type="domain" description="Exonuclease" evidence="7">
    <location>
        <begin position="259"/>
        <end position="418"/>
    </location>
</feature>
<name>A0A067BSG5_SAPPC</name>
<dbReference type="STRING" id="695850.A0A067BSG5"/>
<dbReference type="Pfam" id="PF00929">
    <property type="entry name" value="RNase_T"/>
    <property type="match status" value="1"/>
</dbReference>
<dbReference type="FunFam" id="3.30.420.10:FF:000019">
    <property type="entry name" value="RNA exonuclease NEF-sp"/>
    <property type="match status" value="1"/>
</dbReference>
<dbReference type="InterPro" id="IPR047021">
    <property type="entry name" value="REXO1/3/4-like"/>
</dbReference>
<comment type="subcellular location">
    <subcellularLocation>
        <location evidence="1">Nucleus</location>
    </subcellularLocation>
</comment>
<proteinExistence type="inferred from homology"/>
<dbReference type="SUPFAM" id="SSF53098">
    <property type="entry name" value="Ribonuclease H-like"/>
    <property type="match status" value="1"/>
</dbReference>
<evidence type="ECO:0000256" key="5">
    <source>
        <dbReference type="ARBA" id="ARBA00022839"/>
    </source>
</evidence>
<dbReference type="GeneID" id="24136854"/>
<dbReference type="EMBL" id="KK583335">
    <property type="protein sequence ID" value="KDO19755.1"/>
    <property type="molecule type" value="Genomic_DNA"/>
</dbReference>
<dbReference type="Proteomes" id="UP000030745">
    <property type="component" value="Unassembled WGS sequence"/>
</dbReference>
<dbReference type="CDD" id="cd06145">
    <property type="entry name" value="REX1_like"/>
    <property type="match status" value="1"/>
</dbReference>
<dbReference type="KEGG" id="spar:SPRG_15089"/>
<evidence type="ECO:0000256" key="1">
    <source>
        <dbReference type="ARBA" id="ARBA00004123"/>
    </source>
</evidence>
<dbReference type="InterPro" id="IPR036397">
    <property type="entry name" value="RNaseH_sf"/>
</dbReference>
<comment type="similarity">
    <text evidence="2">Belongs to the REXO1/REXO3 family.</text>
</comment>
<keyword evidence="3" id="KW-0540">Nuclease</keyword>
<dbReference type="VEuPathDB" id="FungiDB:SPRG_15089"/>
<dbReference type="SMART" id="SM00479">
    <property type="entry name" value="EXOIII"/>
    <property type="match status" value="1"/>
</dbReference>
<evidence type="ECO:0000256" key="4">
    <source>
        <dbReference type="ARBA" id="ARBA00022801"/>
    </source>
</evidence>
<dbReference type="Gene3D" id="3.30.420.10">
    <property type="entry name" value="Ribonuclease H-like superfamily/Ribonuclease H"/>
    <property type="match status" value="1"/>
</dbReference>
<keyword evidence="6" id="KW-0539">Nucleus</keyword>
<evidence type="ECO:0000259" key="7">
    <source>
        <dbReference type="SMART" id="SM00479"/>
    </source>
</evidence>
<dbReference type="GO" id="GO:0004527">
    <property type="term" value="F:exonuclease activity"/>
    <property type="evidence" value="ECO:0007669"/>
    <property type="project" value="UniProtKB-KW"/>
</dbReference>
<reference evidence="8 9" key="1">
    <citation type="journal article" date="2013" name="PLoS Genet.">
        <title>Distinctive expansion of potential virulence genes in the genome of the oomycete fish pathogen Saprolegnia parasitica.</title>
        <authorList>
            <person name="Jiang R.H."/>
            <person name="de Bruijn I."/>
            <person name="Haas B.J."/>
            <person name="Belmonte R."/>
            <person name="Lobach L."/>
            <person name="Christie J."/>
            <person name="van den Ackerveken G."/>
            <person name="Bottin A."/>
            <person name="Bulone V."/>
            <person name="Diaz-Moreno S.M."/>
            <person name="Dumas B."/>
            <person name="Fan L."/>
            <person name="Gaulin E."/>
            <person name="Govers F."/>
            <person name="Grenville-Briggs L.J."/>
            <person name="Horner N.R."/>
            <person name="Levin J.Z."/>
            <person name="Mammella M."/>
            <person name="Meijer H.J."/>
            <person name="Morris P."/>
            <person name="Nusbaum C."/>
            <person name="Oome S."/>
            <person name="Phillips A.J."/>
            <person name="van Rooyen D."/>
            <person name="Rzeszutek E."/>
            <person name="Saraiva M."/>
            <person name="Secombes C.J."/>
            <person name="Seidl M.F."/>
            <person name="Snel B."/>
            <person name="Stassen J.H."/>
            <person name="Sykes S."/>
            <person name="Tripathy S."/>
            <person name="van den Berg H."/>
            <person name="Vega-Arreguin J.C."/>
            <person name="Wawra S."/>
            <person name="Young S.K."/>
            <person name="Zeng Q."/>
            <person name="Dieguez-Uribeondo J."/>
            <person name="Russ C."/>
            <person name="Tyler B.M."/>
            <person name="van West P."/>
        </authorList>
    </citation>
    <scope>NUCLEOTIDE SEQUENCE [LARGE SCALE GENOMIC DNA]</scope>
    <source>
        <strain evidence="8 9">CBS 223.65</strain>
    </source>
</reference>
<accession>A0A067BSG5</accession>
<keyword evidence="4" id="KW-0378">Hydrolase</keyword>
<evidence type="ECO:0000313" key="9">
    <source>
        <dbReference type="Proteomes" id="UP000030745"/>
    </source>
</evidence>
<protein>
    <recommendedName>
        <fullName evidence="7">Exonuclease domain-containing protein</fullName>
    </recommendedName>
</protein>
<sequence>MLGRAVTSPDVALPFFESCSTVPCGLASATALKTSQKPKEVALSESLFRFPLATTYLDVLSPDELFGKYEVTLLAQYTSDARGWTDEIILQPSGTFFRKTTLQSGEWKLDGDLLHLQWTLARNNDDADESKPQVVTAIDVLMAEDDRLRGFCTSATLDKQYGLASLDPERPLVKRVLKVTVLRAAKVNAALATPSLPSLWTAEPTLEDFILSRDEMIAYGYPMDVTVEQHLLMKTTKNRSMDVYKATMPLDDKPDEVDNLFALDCEMCETDLGSELTRVTVVNADGATVYDTLVKPRSTILNYHTEFSGITAESLADVKTTLDDVQAHLLSLFSASTLLIGHSLDSDLKALRLVHLRVADTAILFPHQRGFPFKPSLKALASTFLNETIQDMEGGHDSAQDAIAALRLFQLKRRDGLCVGLPTPPPCSRAYTTLLEELPDATKHFGRVAATALPKPWALYSSGDLNDLLANAITNAPPADVASYDSLTLTPDAATKDLLWYEVDAVPSRDPKLYMDTVHLWKRAQVAAITELDASLTKLARELPPQTLLLVLPQADLSIYRYMKAIRMKSRWNEWESGWTDADQYALQYAYSGLLDSALFLKRTT</sequence>
<organism evidence="8 9">
    <name type="scientific">Saprolegnia parasitica (strain CBS 223.65)</name>
    <dbReference type="NCBI Taxonomy" id="695850"/>
    <lineage>
        <taxon>Eukaryota</taxon>
        <taxon>Sar</taxon>
        <taxon>Stramenopiles</taxon>
        <taxon>Oomycota</taxon>
        <taxon>Saprolegniomycetes</taxon>
        <taxon>Saprolegniales</taxon>
        <taxon>Saprolegniaceae</taxon>
        <taxon>Saprolegnia</taxon>
    </lineage>
</organism>
<dbReference type="GO" id="GO:0005634">
    <property type="term" value="C:nucleus"/>
    <property type="evidence" value="ECO:0007669"/>
    <property type="project" value="UniProtKB-SubCell"/>
</dbReference>
<evidence type="ECO:0000256" key="2">
    <source>
        <dbReference type="ARBA" id="ARBA00006357"/>
    </source>
</evidence>
<evidence type="ECO:0000256" key="3">
    <source>
        <dbReference type="ARBA" id="ARBA00022722"/>
    </source>
</evidence>
<dbReference type="InterPro" id="IPR034922">
    <property type="entry name" value="REX1-like_exo"/>
</dbReference>
<dbReference type="InterPro" id="IPR013520">
    <property type="entry name" value="Ribonucl_H"/>
</dbReference>
<dbReference type="RefSeq" id="XP_012209518.1">
    <property type="nucleotide sequence ID" value="XM_012354128.1"/>
</dbReference>
<evidence type="ECO:0000313" key="8">
    <source>
        <dbReference type="EMBL" id="KDO19755.1"/>
    </source>
</evidence>